<accession>A0ACB6QSY9</accession>
<keyword evidence="2" id="KW-1185">Reference proteome</keyword>
<feature type="non-terminal residue" evidence="1">
    <location>
        <position position="292"/>
    </location>
</feature>
<sequence>MTECEQKHVNCSLLKEYIKSNDALDILLVDVKNNRIVKGHTNQRYVALSYVRGNVKMLQTLKENFNTLRRDTALDPHKSKLPKVVIDAMKLVSLLGERYLWVDTLSIVQDDIIRKSVMINNINQIYGKALFTIVAASARDANTALHGVNAGTRLPYVVEETIDGKRFLSRPANLRTLLNQGSYGTRAWTYTERLLSQRCLILTPHQAYFQCPEAVHTDANASKPDMIHPELDIPSGFLIYDELVRSFTRRSLSNPMDKLPAFAGIATALKEDYNSNFVNALPEAVLDAALLW</sequence>
<gene>
    <name evidence="1" type="ORF">BDR25DRAFT_370112</name>
</gene>
<protein>
    <submittedName>
        <fullName evidence="1">Uncharacterized protein</fullName>
    </submittedName>
</protein>
<evidence type="ECO:0000313" key="1">
    <source>
        <dbReference type="EMBL" id="KAF2470124.1"/>
    </source>
</evidence>
<comment type="caution">
    <text evidence="1">The sequence shown here is derived from an EMBL/GenBank/DDBJ whole genome shotgun (WGS) entry which is preliminary data.</text>
</comment>
<name>A0ACB6QSY9_9PLEO</name>
<reference evidence="1" key="1">
    <citation type="journal article" date="2020" name="Stud. Mycol.">
        <title>101 Dothideomycetes genomes: a test case for predicting lifestyles and emergence of pathogens.</title>
        <authorList>
            <person name="Haridas S."/>
            <person name="Albert R."/>
            <person name="Binder M."/>
            <person name="Bloem J."/>
            <person name="Labutti K."/>
            <person name="Salamov A."/>
            <person name="Andreopoulos B."/>
            <person name="Baker S."/>
            <person name="Barry K."/>
            <person name="Bills G."/>
            <person name="Bluhm B."/>
            <person name="Cannon C."/>
            <person name="Castanera R."/>
            <person name="Culley D."/>
            <person name="Daum C."/>
            <person name="Ezra D."/>
            <person name="Gonzalez J."/>
            <person name="Henrissat B."/>
            <person name="Kuo A."/>
            <person name="Liang C."/>
            <person name="Lipzen A."/>
            <person name="Lutzoni F."/>
            <person name="Magnuson J."/>
            <person name="Mondo S."/>
            <person name="Nolan M."/>
            <person name="Ohm R."/>
            <person name="Pangilinan J."/>
            <person name="Park H.-J."/>
            <person name="Ramirez L."/>
            <person name="Alfaro M."/>
            <person name="Sun H."/>
            <person name="Tritt A."/>
            <person name="Yoshinaga Y."/>
            <person name="Zwiers L.-H."/>
            <person name="Turgeon B."/>
            <person name="Goodwin S."/>
            <person name="Spatafora J."/>
            <person name="Crous P."/>
            <person name="Grigoriev I."/>
        </authorList>
    </citation>
    <scope>NUCLEOTIDE SEQUENCE</scope>
    <source>
        <strain evidence="1">ATCC 200398</strain>
    </source>
</reference>
<organism evidence="1 2">
    <name type="scientific">Lindgomyces ingoldianus</name>
    <dbReference type="NCBI Taxonomy" id="673940"/>
    <lineage>
        <taxon>Eukaryota</taxon>
        <taxon>Fungi</taxon>
        <taxon>Dikarya</taxon>
        <taxon>Ascomycota</taxon>
        <taxon>Pezizomycotina</taxon>
        <taxon>Dothideomycetes</taxon>
        <taxon>Pleosporomycetidae</taxon>
        <taxon>Pleosporales</taxon>
        <taxon>Lindgomycetaceae</taxon>
        <taxon>Lindgomyces</taxon>
    </lineage>
</organism>
<evidence type="ECO:0000313" key="2">
    <source>
        <dbReference type="Proteomes" id="UP000799755"/>
    </source>
</evidence>
<dbReference type="Proteomes" id="UP000799755">
    <property type="component" value="Unassembled WGS sequence"/>
</dbReference>
<proteinExistence type="predicted"/>
<dbReference type="EMBL" id="MU003509">
    <property type="protein sequence ID" value="KAF2470124.1"/>
    <property type="molecule type" value="Genomic_DNA"/>
</dbReference>